<dbReference type="AlphaFoldDB" id="F1YIN6"/>
<feature type="compositionally biased region" description="Low complexity" evidence="1">
    <location>
        <begin position="390"/>
        <end position="412"/>
    </location>
</feature>
<organism evidence="3 4">
    <name type="scientific">Gordonia neofelifaecis NRRL B-59395</name>
    <dbReference type="NCBI Taxonomy" id="644548"/>
    <lineage>
        <taxon>Bacteria</taxon>
        <taxon>Bacillati</taxon>
        <taxon>Actinomycetota</taxon>
        <taxon>Actinomycetes</taxon>
        <taxon>Mycobacteriales</taxon>
        <taxon>Gordoniaceae</taxon>
        <taxon>Gordonia</taxon>
    </lineage>
</organism>
<evidence type="ECO:0000313" key="3">
    <source>
        <dbReference type="EMBL" id="EGD55344.1"/>
    </source>
</evidence>
<accession>F1YIN6</accession>
<gene>
    <name evidence="3" type="ORF">SCNU_08801</name>
</gene>
<proteinExistence type="predicted"/>
<dbReference type="SUPFAM" id="SSF53474">
    <property type="entry name" value="alpha/beta-Hydrolases"/>
    <property type="match status" value="1"/>
</dbReference>
<keyword evidence="4" id="KW-1185">Reference proteome</keyword>
<feature type="chain" id="PRO_5039052730" evidence="2">
    <location>
        <begin position="20"/>
        <end position="412"/>
    </location>
</feature>
<evidence type="ECO:0000256" key="2">
    <source>
        <dbReference type="SAM" id="SignalP"/>
    </source>
</evidence>
<evidence type="ECO:0000313" key="4">
    <source>
        <dbReference type="Proteomes" id="UP000035065"/>
    </source>
</evidence>
<dbReference type="eggNOG" id="ENOG5031VEE">
    <property type="taxonomic scope" value="Bacteria"/>
</dbReference>
<name>F1YIN6_9ACTN</name>
<dbReference type="InterPro" id="IPR029058">
    <property type="entry name" value="AB_hydrolase_fold"/>
</dbReference>
<protein>
    <submittedName>
        <fullName evidence="3">Uncharacterized protein</fullName>
    </submittedName>
</protein>
<feature type="region of interest" description="Disordered" evidence="1">
    <location>
        <begin position="337"/>
        <end position="412"/>
    </location>
</feature>
<feature type="compositionally biased region" description="Low complexity" evidence="1">
    <location>
        <begin position="348"/>
        <end position="361"/>
    </location>
</feature>
<dbReference type="Gene3D" id="3.40.50.1820">
    <property type="entry name" value="alpha/beta hydrolase"/>
    <property type="match status" value="1"/>
</dbReference>
<feature type="signal peptide" evidence="2">
    <location>
        <begin position="1"/>
        <end position="19"/>
    </location>
</feature>
<dbReference type="Proteomes" id="UP000035065">
    <property type="component" value="Unassembled WGS sequence"/>
</dbReference>
<reference evidence="3 4" key="1">
    <citation type="journal article" date="2011" name="J. Bacteriol.">
        <title>Draft Genome Sequence of Gordonia neofelifaecis NRRL B-59395, a Cholesterol-Degrading Actinomycete.</title>
        <authorList>
            <person name="Ge F."/>
            <person name="Li W."/>
            <person name="Chen G."/>
            <person name="Liu Y."/>
            <person name="Zhang G."/>
            <person name="Yong B."/>
            <person name="Wang Q."/>
            <person name="Wang N."/>
            <person name="Huang Z."/>
            <person name="Li W."/>
            <person name="Wang J."/>
            <person name="Wu C."/>
            <person name="Xie Q."/>
            <person name="Liu G."/>
        </authorList>
    </citation>
    <scope>NUCLEOTIDE SEQUENCE [LARGE SCALE GENOMIC DNA]</scope>
    <source>
        <strain evidence="3 4">NRRL B-59395</strain>
    </source>
</reference>
<keyword evidence="2" id="KW-0732">Signal</keyword>
<dbReference type="EMBL" id="AEUD01000006">
    <property type="protein sequence ID" value="EGD55344.1"/>
    <property type="molecule type" value="Genomic_DNA"/>
</dbReference>
<evidence type="ECO:0000256" key="1">
    <source>
        <dbReference type="SAM" id="MobiDB-lite"/>
    </source>
</evidence>
<comment type="caution">
    <text evidence="3">The sequence shown here is derived from an EMBL/GenBank/DDBJ whole genome shotgun (WGS) entry which is preliminary data.</text>
</comment>
<sequence length="412" mass="43183">MSVAVCALCIGVAAPATVAATTPVFESTVATAGPAVDDYTDVLPRWVDGQLDDALVVVVPGTDDDRYPRVNGIVGGRDSAIVTYPESFWPVISGRSGRLPFLAPTYDRSRDVAVANTLTVMEALQDADRVVVYTGYSQGSDALGNAAELAAARGLLGPDSTILLVSDPRGPWGVKSKLSDATLASGLLRVIGIVNDGARDPAATGDAEVVHVIIQGDPVVHAQWDWTRPVSSFVVDVAGFLAIHSDQGRYTYAHVENLEHVRTLTSEDGNSTYEIYDTYHPLVLLNAMILGAVGVRVSEAQLATWDRVAEAFYPTQEITAANADPKARVVEAPLSAPAVVPESARGSAPDPVVVADEPVAAQTSETDPSPADTVPDETVPEATELAAEQADPVSVDEPVVEPETVPVDEAAA</sequence>